<organism evidence="13 14">
    <name type="scientific">Ectothiorhodospira marina</name>
    <dbReference type="NCBI Taxonomy" id="1396821"/>
    <lineage>
        <taxon>Bacteria</taxon>
        <taxon>Pseudomonadati</taxon>
        <taxon>Pseudomonadota</taxon>
        <taxon>Gammaproteobacteria</taxon>
        <taxon>Chromatiales</taxon>
        <taxon>Ectothiorhodospiraceae</taxon>
        <taxon>Ectothiorhodospira</taxon>
    </lineage>
</organism>
<dbReference type="InterPro" id="IPR049875">
    <property type="entry name" value="TypeII_GspH"/>
</dbReference>
<sequence>MHPIRAFAAAGRNRYSGNPGGAMARRGRGFTLLELVVVLFIIGVMFTFAVIAVGDGGRDRMIEQEARRMVALMDLARDEGILTAQETAVSFSRHGYTFLREFEVGERTYEWLPLEADRQLRERSLEDLGLELELRLEGIPVSLDRTLDNPAPHVYLGITGEITPFEVQVHGDRTRRPYFIIEGQPNGRIQMKRPEDRR</sequence>
<dbReference type="InterPro" id="IPR002416">
    <property type="entry name" value="T2SS_protein-GspH"/>
</dbReference>
<dbReference type="SUPFAM" id="SSF54523">
    <property type="entry name" value="Pili subunits"/>
    <property type="match status" value="1"/>
</dbReference>
<dbReference type="InterPro" id="IPR012902">
    <property type="entry name" value="N_methyl_site"/>
</dbReference>
<dbReference type="Proteomes" id="UP000199256">
    <property type="component" value="Unassembled WGS sequence"/>
</dbReference>
<dbReference type="GO" id="GO:0015628">
    <property type="term" value="P:protein secretion by the type II secretion system"/>
    <property type="evidence" value="ECO:0007669"/>
    <property type="project" value="InterPro"/>
</dbReference>
<accession>A0A1H7K2C6</accession>
<evidence type="ECO:0000256" key="6">
    <source>
        <dbReference type="ARBA" id="ARBA00022692"/>
    </source>
</evidence>
<keyword evidence="8 11" id="KW-0472">Membrane</keyword>
<evidence type="ECO:0000256" key="4">
    <source>
        <dbReference type="ARBA" id="ARBA00022481"/>
    </source>
</evidence>
<dbReference type="Gene3D" id="3.55.40.10">
    <property type="entry name" value="minor pseudopilin epsh domain"/>
    <property type="match status" value="1"/>
</dbReference>
<dbReference type="Pfam" id="PF12019">
    <property type="entry name" value="GspH"/>
    <property type="match status" value="1"/>
</dbReference>
<evidence type="ECO:0000256" key="3">
    <source>
        <dbReference type="ARBA" id="ARBA00022475"/>
    </source>
</evidence>
<evidence type="ECO:0000259" key="12">
    <source>
        <dbReference type="Pfam" id="PF12019"/>
    </source>
</evidence>
<evidence type="ECO:0000256" key="2">
    <source>
        <dbReference type="ARBA" id="ARBA00021549"/>
    </source>
</evidence>
<proteinExistence type="inferred from homology"/>
<dbReference type="Pfam" id="PF07963">
    <property type="entry name" value="N_methyl"/>
    <property type="match status" value="1"/>
</dbReference>
<keyword evidence="5" id="KW-0997">Cell inner membrane</keyword>
<dbReference type="RefSeq" id="WP_245740655.1">
    <property type="nucleotide sequence ID" value="NZ_FOAA01000005.1"/>
</dbReference>
<comment type="subcellular location">
    <subcellularLocation>
        <location evidence="1">Cell inner membrane</location>
        <topology evidence="1">Single-pass membrane protein</topology>
    </subcellularLocation>
</comment>
<evidence type="ECO:0000256" key="7">
    <source>
        <dbReference type="ARBA" id="ARBA00022989"/>
    </source>
</evidence>
<dbReference type="InterPro" id="IPR022346">
    <property type="entry name" value="T2SS_GspH"/>
</dbReference>
<feature type="transmembrane region" description="Helical" evidence="11">
    <location>
        <begin position="32"/>
        <end position="54"/>
    </location>
</feature>
<keyword evidence="4" id="KW-0488">Methylation</keyword>
<evidence type="ECO:0000313" key="14">
    <source>
        <dbReference type="Proteomes" id="UP000199256"/>
    </source>
</evidence>
<dbReference type="PROSITE" id="PS00409">
    <property type="entry name" value="PROKAR_NTER_METHYL"/>
    <property type="match status" value="1"/>
</dbReference>
<keyword evidence="7 11" id="KW-1133">Transmembrane helix</keyword>
<name>A0A1H7K2C6_9GAMM</name>
<dbReference type="EMBL" id="FOAA01000005">
    <property type="protein sequence ID" value="SEK80570.1"/>
    <property type="molecule type" value="Genomic_DNA"/>
</dbReference>
<evidence type="ECO:0000256" key="1">
    <source>
        <dbReference type="ARBA" id="ARBA00004377"/>
    </source>
</evidence>
<dbReference type="NCBIfam" id="TIGR02532">
    <property type="entry name" value="IV_pilin_GFxxxE"/>
    <property type="match status" value="1"/>
</dbReference>
<evidence type="ECO:0000256" key="5">
    <source>
        <dbReference type="ARBA" id="ARBA00022519"/>
    </source>
</evidence>
<keyword evidence="14" id="KW-1185">Reference proteome</keyword>
<dbReference type="NCBIfam" id="TIGR01708">
    <property type="entry name" value="typeII_sec_gspH"/>
    <property type="match status" value="1"/>
</dbReference>
<evidence type="ECO:0000256" key="11">
    <source>
        <dbReference type="SAM" id="Phobius"/>
    </source>
</evidence>
<reference evidence="14" key="1">
    <citation type="submission" date="2016-10" db="EMBL/GenBank/DDBJ databases">
        <authorList>
            <person name="Varghese N."/>
            <person name="Submissions S."/>
        </authorList>
    </citation>
    <scope>NUCLEOTIDE SEQUENCE [LARGE SCALE GENOMIC DNA]</scope>
    <source>
        <strain evidence="14">DSM 241</strain>
    </source>
</reference>
<dbReference type="AlphaFoldDB" id="A0A1H7K2C6"/>
<evidence type="ECO:0000313" key="13">
    <source>
        <dbReference type="EMBL" id="SEK80570.1"/>
    </source>
</evidence>
<evidence type="ECO:0000256" key="10">
    <source>
        <dbReference type="ARBA" id="ARBA00030775"/>
    </source>
</evidence>
<dbReference type="GO" id="GO:0015627">
    <property type="term" value="C:type II protein secretion system complex"/>
    <property type="evidence" value="ECO:0007669"/>
    <property type="project" value="InterPro"/>
</dbReference>
<comment type="similarity">
    <text evidence="9">Belongs to the GSP H family.</text>
</comment>
<evidence type="ECO:0000256" key="9">
    <source>
        <dbReference type="ARBA" id="ARBA00025772"/>
    </source>
</evidence>
<dbReference type="PRINTS" id="PR00885">
    <property type="entry name" value="BCTERIALGSPH"/>
</dbReference>
<keyword evidence="3" id="KW-1003">Cell membrane</keyword>
<protein>
    <recommendedName>
        <fullName evidence="2">Type II secretion system protein H</fullName>
    </recommendedName>
    <alternativeName>
        <fullName evidence="10">General secretion pathway protein H</fullName>
    </alternativeName>
</protein>
<feature type="domain" description="General secretion pathway GspH" evidence="12">
    <location>
        <begin position="65"/>
        <end position="176"/>
    </location>
</feature>
<evidence type="ECO:0000256" key="8">
    <source>
        <dbReference type="ARBA" id="ARBA00023136"/>
    </source>
</evidence>
<keyword evidence="6 11" id="KW-0812">Transmembrane</keyword>
<dbReference type="STRING" id="1396821.SAMN05444515_105100"/>
<gene>
    <name evidence="13" type="ORF">SAMN05444515_105100</name>
</gene>
<dbReference type="InterPro" id="IPR045584">
    <property type="entry name" value="Pilin-like"/>
</dbReference>
<dbReference type="GO" id="GO:0005886">
    <property type="term" value="C:plasma membrane"/>
    <property type="evidence" value="ECO:0007669"/>
    <property type="project" value="UniProtKB-SubCell"/>
</dbReference>